<dbReference type="PRINTS" id="PR00039">
    <property type="entry name" value="HTHLYSR"/>
</dbReference>
<dbReference type="Gene3D" id="1.10.10.10">
    <property type="entry name" value="Winged helix-like DNA-binding domain superfamily/Winged helix DNA-binding domain"/>
    <property type="match status" value="1"/>
</dbReference>
<evidence type="ECO:0000259" key="5">
    <source>
        <dbReference type="PROSITE" id="PS50931"/>
    </source>
</evidence>
<dbReference type="SUPFAM" id="SSF53850">
    <property type="entry name" value="Periplasmic binding protein-like II"/>
    <property type="match status" value="1"/>
</dbReference>
<keyword evidence="2" id="KW-0805">Transcription regulation</keyword>
<evidence type="ECO:0000256" key="2">
    <source>
        <dbReference type="ARBA" id="ARBA00023015"/>
    </source>
</evidence>
<dbReference type="RefSeq" id="WP_379984183.1">
    <property type="nucleotide sequence ID" value="NZ_JADIKD010000012.1"/>
</dbReference>
<dbReference type="SUPFAM" id="SSF46785">
    <property type="entry name" value="Winged helix' DNA-binding domain"/>
    <property type="match status" value="1"/>
</dbReference>
<dbReference type="PANTHER" id="PTHR30346">
    <property type="entry name" value="TRANSCRIPTIONAL DUAL REGULATOR HCAR-RELATED"/>
    <property type="match status" value="1"/>
</dbReference>
<proteinExistence type="inferred from homology"/>
<keyword evidence="7" id="KW-1185">Reference proteome</keyword>
<comment type="caution">
    <text evidence="6">The sequence shown here is derived from an EMBL/GenBank/DDBJ whole genome shotgun (WGS) entry which is preliminary data.</text>
</comment>
<feature type="domain" description="HTH lysR-type" evidence="5">
    <location>
        <begin position="42"/>
        <end position="99"/>
    </location>
</feature>
<dbReference type="Pfam" id="PF00126">
    <property type="entry name" value="HTH_1"/>
    <property type="match status" value="1"/>
</dbReference>
<dbReference type="Gene3D" id="3.40.190.10">
    <property type="entry name" value="Periplasmic binding protein-like II"/>
    <property type="match status" value="2"/>
</dbReference>
<accession>A0ABW8KAW8</accession>
<keyword evidence="3" id="KW-0238">DNA-binding</keyword>
<dbReference type="CDD" id="cd05466">
    <property type="entry name" value="PBP2_LTTR_substrate"/>
    <property type="match status" value="1"/>
</dbReference>
<gene>
    <name evidence="6" type="ORF">ISS97_21190</name>
</gene>
<evidence type="ECO:0000256" key="4">
    <source>
        <dbReference type="ARBA" id="ARBA00023163"/>
    </source>
</evidence>
<dbReference type="Proteomes" id="UP001620408">
    <property type="component" value="Unassembled WGS sequence"/>
</dbReference>
<evidence type="ECO:0000256" key="1">
    <source>
        <dbReference type="ARBA" id="ARBA00009437"/>
    </source>
</evidence>
<comment type="similarity">
    <text evidence="1">Belongs to the LysR transcriptional regulatory family.</text>
</comment>
<dbReference type="InterPro" id="IPR005119">
    <property type="entry name" value="LysR_subst-bd"/>
</dbReference>
<dbReference type="InterPro" id="IPR036388">
    <property type="entry name" value="WH-like_DNA-bd_sf"/>
</dbReference>
<dbReference type="Pfam" id="PF03466">
    <property type="entry name" value="LysR_substrate"/>
    <property type="match status" value="1"/>
</dbReference>
<reference evidence="6 7" key="1">
    <citation type="submission" date="2020-10" db="EMBL/GenBank/DDBJ databases">
        <title>Phylogeny of dyella-like bacteria.</title>
        <authorList>
            <person name="Fu J."/>
        </authorList>
    </citation>
    <scope>NUCLEOTIDE SEQUENCE [LARGE SCALE GENOMIC DNA]</scope>
    <source>
        <strain evidence="6 7">BB4</strain>
    </source>
</reference>
<dbReference type="PROSITE" id="PS50931">
    <property type="entry name" value="HTH_LYSR"/>
    <property type="match status" value="1"/>
</dbReference>
<dbReference type="PANTHER" id="PTHR30346:SF28">
    <property type="entry name" value="HTH-TYPE TRANSCRIPTIONAL REGULATOR CYNR"/>
    <property type="match status" value="1"/>
</dbReference>
<sequence>MGILMGGVKPGFSTCCPDTTMRIFFIPRQKFFVSSKARRMNVELRYLHAFRAVCEAGSLRAAAATLHRTEQAVSYQLRKLEEALGMPLFHRGSGRLVPNPAGERLLLFCRDMGRDWAKLHEEIRDATLPMEPLRISAVSGYGRYELLPLFRNGPLADIPIHMRYPTADEVVHQVESGACDLGFVHLMRTHERLSLTPVGMEEIVLVTAAQNSLPQLDATSLSELTYITYEESDYVFATWFTQILGMSPGRLTTAAHFEELEEVMDWVAAGRGVSIVPAACALDYEQRGEIVVVRKPDARCHNTIYAVLDSLHRHPAIERTLAAVRERTSIYE</sequence>
<keyword evidence="4" id="KW-0804">Transcription</keyword>
<organism evidence="6 7">
    <name type="scientific">Dyella koreensis</name>
    <dbReference type="NCBI Taxonomy" id="311235"/>
    <lineage>
        <taxon>Bacteria</taxon>
        <taxon>Pseudomonadati</taxon>
        <taxon>Pseudomonadota</taxon>
        <taxon>Gammaproteobacteria</taxon>
        <taxon>Lysobacterales</taxon>
        <taxon>Rhodanobacteraceae</taxon>
        <taxon>Dyella</taxon>
    </lineage>
</organism>
<name>A0ABW8KAW8_9GAMM</name>
<dbReference type="InterPro" id="IPR000847">
    <property type="entry name" value="LysR_HTH_N"/>
</dbReference>
<evidence type="ECO:0000256" key="3">
    <source>
        <dbReference type="ARBA" id="ARBA00023125"/>
    </source>
</evidence>
<dbReference type="EMBL" id="JADIKD010000012">
    <property type="protein sequence ID" value="MFK2919790.1"/>
    <property type="molecule type" value="Genomic_DNA"/>
</dbReference>
<dbReference type="InterPro" id="IPR036390">
    <property type="entry name" value="WH_DNA-bd_sf"/>
</dbReference>
<evidence type="ECO:0000313" key="7">
    <source>
        <dbReference type="Proteomes" id="UP001620408"/>
    </source>
</evidence>
<evidence type="ECO:0000313" key="6">
    <source>
        <dbReference type="EMBL" id="MFK2919790.1"/>
    </source>
</evidence>
<protein>
    <submittedName>
        <fullName evidence="6">LysR family transcriptional regulator</fullName>
    </submittedName>
</protein>